<reference evidence="1" key="1">
    <citation type="journal article" date="2023" name="IScience">
        <title>Live-bearing cockroach genome reveals convergent evolutionary mechanisms linked to viviparity in insects and beyond.</title>
        <authorList>
            <person name="Fouks B."/>
            <person name="Harrison M.C."/>
            <person name="Mikhailova A.A."/>
            <person name="Marchal E."/>
            <person name="English S."/>
            <person name="Carruthers M."/>
            <person name="Jennings E.C."/>
            <person name="Chiamaka E.L."/>
            <person name="Frigard R.A."/>
            <person name="Pippel M."/>
            <person name="Attardo G.M."/>
            <person name="Benoit J.B."/>
            <person name="Bornberg-Bauer E."/>
            <person name="Tobe S.S."/>
        </authorList>
    </citation>
    <scope>NUCLEOTIDE SEQUENCE</scope>
    <source>
        <strain evidence="1">Stay&amp;Tobe</strain>
    </source>
</reference>
<gene>
    <name evidence="1" type="ORF">L9F63_004602</name>
</gene>
<organism evidence="1 2">
    <name type="scientific">Diploptera punctata</name>
    <name type="common">Pacific beetle cockroach</name>
    <dbReference type="NCBI Taxonomy" id="6984"/>
    <lineage>
        <taxon>Eukaryota</taxon>
        <taxon>Metazoa</taxon>
        <taxon>Ecdysozoa</taxon>
        <taxon>Arthropoda</taxon>
        <taxon>Hexapoda</taxon>
        <taxon>Insecta</taxon>
        <taxon>Pterygota</taxon>
        <taxon>Neoptera</taxon>
        <taxon>Polyneoptera</taxon>
        <taxon>Dictyoptera</taxon>
        <taxon>Blattodea</taxon>
        <taxon>Blaberoidea</taxon>
        <taxon>Blaberidae</taxon>
        <taxon>Diplopterinae</taxon>
        <taxon>Diploptera</taxon>
    </lineage>
</organism>
<proteinExistence type="predicted"/>
<accession>A0AAD7ZG81</accession>
<keyword evidence="2" id="KW-1185">Reference proteome</keyword>
<name>A0AAD7ZG81_DIPPU</name>
<evidence type="ECO:0000313" key="2">
    <source>
        <dbReference type="Proteomes" id="UP001233999"/>
    </source>
</evidence>
<dbReference type="EMBL" id="JASPKZ010008378">
    <property type="protein sequence ID" value="KAJ9579765.1"/>
    <property type="molecule type" value="Genomic_DNA"/>
</dbReference>
<sequence>RSSEDNLPPTNKLFSSSSERMQISNNDHFKLFLFITDIFANLNDVQFTSGVFVRQEFCSYADKRGESLDLPCLLMLPARESNHRFENYEPTNEQGIKKPKQILNISMYTLRRE</sequence>
<protein>
    <submittedName>
        <fullName evidence="1">Uncharacterized protein</fullName>
    </submittedName>
</protein>
<dbReference type="Proteomes" id="UP001233999">
    <property type="component" value="Unassembled WGS sequence"/>
</dbReference>
<dbReference type="AlphaFoldDB" id="A0AAD7ZG81"/>
<feature type="non-terminal residue" evidence="1">
    <location>
        <position position="113"/>
    </location>
</feature>
<comment type="caution">
    <text evidence="1">The sequence shown here is derived from an EMBL/GenBank/DDBJ whole genome shotgun (WGS) entry which is preliminary data.</text>
</comment>
<evidence type="ECO:0000313" key="1">
    <source>
        <dbReference type="EMBL" id="KAJ9579765.1"/>
    </source>
</evidence>
<reference evidence="1" key="2">
    <citation type="submission" date="2023-05" db="EMBL/GenBank/DDBJ databases">
        <authorList>
            <person name="Fouks B."/>
        </authorList>
    </citation>
    <scope>NUCLEOTIDE SEQUENCE</scope>
    <source>
        <strain evidence="1">Stay&amp;Tobe</strain>
        <tissue evidence="1">Testes</tissue>
    </source>
</reference>
<feature type="non-terminal residue" evidence="1">
    <location>
        <position position="1"/>
    </location>
</feature>